<feature type="transmembrane region" description="Helical" evidence="1">
    <location>
        <begin position="133"/>
        <end position="152"/>
    </location>
</feature>
<evidence type="ECO:0000256" key="1">
    <source>
        <dbReference type="SAM" id="Phobius"/>
    </source>
</evidence>
<evidence type="ECO:0000313" key="2">
    <source>
        <dbReference type="EMBL" id="RDI75648.1"/>
    </source>
</evidence>
<accession>A0A7M2YZU1</accession>
<feature type="transmembrane region" description="Helical" evidence="1">
    <location>
        <begin position="50"/>
        <end position="70"/>
    </location>
</feature>
<dbReference type="RefSeq" id="WP_181813249.1">
    <property type="nucleotide sequence ID" value="NZ_QQZY01000001.1"/>
</dbReference>
<organism evidence="2 3">
    <name type="scientific">Gaiella occulta</name>
    <dbReference type="NCBI Taxonomy" id="1002870"/>
    <lineage>
        <taxon>Bacteria</taxon>
        <taxon>Bacillati</taxon>
        <taxon>Actinomycetota</taxon>
        <taxon>Thermoleophilia</taxon>
        <taxon>Gaiellales</taxon>
        <taxon>Gaiellaceae</taxon>
        <taxon>Gaiella</taxon>
    </lineage>
</organism>
<protein>
    <submittedName>
        <fullName evidence="2">Putative integral membrane protein (DUF2269)</fullName>
    </submittedName>
</protein>
<proteinExistence type="predicted"/>
<dbReference type="AlphaFoldDB" id="A0A7M2YZU1"/>
<dbReference type="EMBL" id="QQZY01000001">
    <property type="protein sequence ID" value="RDI75648.1"/>
    <property type="molecule type" value="Genomic_DNA"/>
</dbReference>
<keyword evidence="1" id="KW-0472">Membrane</keyword>
<dbReference type="Pfam" id="PF10027">
    <property type="entry name" value="DUF2269"/>
    <property type="match status" value="1"/>
</dbReference>
<dbReference type="InterPro" id="IPR018729">
    <property type="entry name" value="DUF2269_transmembrane"/>
</dbReference>
<evidence type="ECO:0000313" key="3">
    <source>
        <dbReference type="Proteomes" id="UP000254134"/>
    </source>
</evidence>
<reference evidence="3" key="2">
    <citation type="journal article" date="2019" name="MicrobiologyOpen">
        <title>High-quality draft genome sequence of Gaiella occulta isolated from a 150 meter deep mineral water borehole and comparison with the genome sequences of other deep-branching lineages of the phylum Actinobacteria.</title>
        <authorList>
            <person name="Severino R."/>
            <person name="Froufe H.J.C."/>
            <person name="Barroso C."/>
            <person name="Albuquerque L."/>
            <person name="Lobo-da-Cunha A."/>
            <person name="da Costa M.S."/>
            <person name="Egas C."/>
        </authorList>
    </citation>
    <scope>NUCLEOTIDE SEQUENCE [LARGE SCALE GENOMIC DNA]</scope>
    <source>
        <strain evidence="3">F2-233</strain>
    </source>
</reference>
<keyword evidence="1" id="KW-0812">Transmembrane</keyword>
<keyword evidence="1" id="KW-1133">Transmembrane helix</keyword>
<gene>
    <name evidence="2" type="ORF">Gocc_0067</name>
</gene>
<feature type="transmembrane region" description="Helical" evidence="1">
    <location>
        <begin position="6"/>
        <end position="29"/>
    </location>
</feature>
<sequence length="156" mass="16578">MSERWLLLLHLAGAFLFVGGSIAAAILRVAAMRRSRPSEIALLLRAVRPAVPLVAGGLVLGIGSGFWLAHRLSVDLASAWLSATFASLGWIAVVGALAGRQDRRTRELAERLAADADARSGELERRLRDPLNLALNASLLLAIAGIVVLMVWQPGA</sequence>
<name>A0A7M2YZU1_9ACTN</name>
<comment type="caution">
    <text evidence="2">The sequence shown here is derived from an EMBL/GenBank/DDBJ whole genome shotgun (WGS) entry which is preliminary data.</text>
</comment>
<dbReference type="Proteomes" id="UP000254134">
    <property type="component" value="Unassembled WGS sequence"/>
</dbReference>
<feature type="transmembrane region" description="Helical" evidence="1">
    <location>
        <begin position="76"/>
        <end position="98"/>
    </location>
</feature>
<keyword evidence="3" id="KW-1185">Reference proteome</keyword>
<reference evidence="2 3" key="1">
    <citation type="submission" date="2018-07" db="EMBL/GenBank/DDBJ databases">
        <title>High-quality-draft genome sequence of Gaiella occulta.</title>
        <authorList>
            <person name="Severino R."/>
            <person name="Froufe H.J.C."/>
            <person name="Rainey F.A."/>
            <person name="Barroso C."/>
            <person name="Albuquerque L."/>
            <person name="Lobo-Da-Cunha A."/>
            <person name="Da Costa M.S."/>
            <person name="Egas C."/>
        </authorList>
    </citation>
    <scope>NUCLEOTIDE SEQUENCE [LARGE SCALE GENOMIC DNA]</scope>
    <source>
        <strain evidence="2 3">F2-233</strain>
    </source>
</reference>